<evidence type="ECO:0000259" key="1">
    <source>
        <dbReference type="Pfam" id="PF07691"/>
    </source>
</evidence>
<feature type="domain" description="PA14" evidence="1">
    <location>
        <begin position="60"/>
        <end position="97"/>
    </location>
</feature>
<gene>
    <name evidence="2" type="ORF">METZ01_LOCUS182813</name>
</gene>
<sequence>MRQIFAICFAVSASAVFAQDSELQPGLAITYQSGDATALAVVPNLWLHVPAGRSPSPFLPGGRFTAIIEGSVKIDLRGDYSFQVTGKGGVKLEVNNAV</sequence>
<reference evidence="2" key="1">
    <citation type="submission" date="2018-05" db="EMBL/GenBank/DDBJ databases">
        <authorList>
            <person name="Lanie J.A."/>
            <person name="Ng W.-L."/>
            <person name="Kazmierczak K.M."/>
            <person name="Andrzejewski T.M."/>
            <person name="Davidsen T.M."/>
            <person name="Wayne K.J."/>
            <person name="Tettelin H."/>
            <person name="Glass J.I."/>
            <person name="Rusch D."/>
            <person name="Podicherti R."/>
            <person name="Tsui H.-C.T."/>
            <person name="Winkler M.E."/>
        </authorList>
    </citation>
    <scope>NUCLEOTIDE SEQUENCE</scope>
</reference>
<feature type="non-terminal residue" evidence="2">
    <location>
        <position position="98"/>
    </location>
</feature>
<dbReference type="Pfam" id="PF07691">
    <property type="entry name" value="PA14"/>
    <property type="match status" value="1"/>
</dbReference>
<dbReference type="SUPFAM" id="SSF56988">
    <property type="entry name" value="Anthrax protective antigen"/>
    <property type="match status" value="1"/>
</dbReference>
<dbReference type="AlphaFoldDB" id="A0A382CVQ3"/>
<protein>
    <recommendedName>
        <fullName evidence="1">PA14 domain-containing protein</fullName>
    </recommendedName>
</protein>
<evidence type="ECO:0000313" key="2">
    <source>
        <dbReference type="EMBL" id="SVB29959.1"/>
    </source>
</evidence>
<proteinExistence type="predicted"/>
<name>A0A382CVQ3_9ZZZZ</name>
<accession>A0A382CVQ3</accession>
<dbReference type="InterPro" id="IPR011658">
    <property type="entry name" value="PA14_dom"/>
</dbReference>
<dbReference type="EMBL" id="UINC01036263">
    <property type="protein sequence ID" value="SVB29959.1"/>
    <property type="molecule type" value="Genomic_DNA"/>
</dbReference>
<organism evidence="2">
    <name type="scientific">marine metagenome</name>
    <dbReference type="NCBI Taxonomy" id="408172"/>
    <lineage>
        <taxon>unclassified sequences</taxon>
        <taxon>metagenomes</taxon>
        <taxon>ecological metagenomes</taxon>
    </lineage>
</organism>